<dbReference type="InterPro" id="IPR040976">
    <property type="entry name" value="Pkinase_fungal"/>
</dbReference>
<evidence type="ECO:0000313" key="3">
    <source>
        <dbReference type="EMBL" id="KAF7316184.1"/>
    </source>
</evidence>
<name>A0A8H6WEY2_9AGAR</name>
<protein>
    <recommendedName>
        <fullName evidence="2">Fungal-type protein kinase domain-containing protein</fullName>
    </recommendedName>
</protein>
<evidence type="ECO:0000256" key="1">
    <source>
        <dbReference type="SAM" id="MobiDB-lite"/>
    </source>
</evidence>
<feature type="domain" description="Fungal-type protein kinase" evidence="2">
    <location>
        <begin position="512"/>
        <end position="696"/>
    </location>
</feature>
<keyword evidence="4" id="KW-1185">Reference proteome</keyword>
<dbReference type="EMBL" id="JACAZF010000001">
    <property type="protein sequence ID" value="KAF7316184.1"/>
    <property type="molecule type" value="Genomic_DNA"/>
</dbReference>
<feature type="region of interest" description="Disordered" evidence="1">
    <location>
        <begin position="336"/>
        <end position="399"/>
    </location>
</feature>
<accession>A0A8H6WEY2</accession>
<dbReference type="AlphaFoldDB" id="A0A8H6WEY2"/>
<gene>
    <name evidence="3" type="ORF">MIND_00136600</name>
</gene>
<reference evidence="3" key="1">
    <citation type="submission" date="2020-05" db="EMBL/GenBank/DDBJ databases">
        <title>Mycena genomes resolve the evolution of fungal bioluminescence.</title>
        <authorList>
            <person name="Tsai I.J."/>
        </authorList>
    </citation>
    <scope>NUCLEOTIDE SEQUENCE</scope>
    <source>
        <strain evidence="3">171206Taipei</strain>
    </source>
</reference>
<feature type="compositionally biased region" description="Low complexity" evidence="1">
    <location>
        <begin position="372"/>
        <end position="385"/>
    </location>
</feature>
<dbReference type="RefSeq" id="XP_037226207.1">
    <property type="nucleotide sequence ID" value="XM_037358297.1"/>
</dbReference>
<comment type="caution">
    <text evidence="3">The sequence shown here is derived from an EMBL/GenBank/DDBJ whole genome shotgun (WGS) entry which is preliminary data.</text>
</comment>
<proteinExistence type="predicted"/>
<organism evidence="3 4">
    <name type="scientific">Mycena indigotica</name>
    <dbReference type="NCBI Taxonomy" id="2126181"/>
    <lineage>
        <taxon>Eukaryota</taxon>
        <taxon>Fungi</taxon>
        <taxon>Dikarya</taxon>
        <taxon>Basidiomycota</taxon>
        <taxon>Agaricomycotina</taxon>
        <taxon>Agaricomycetes</taxon>
        <taxon>Agaricomycetidae</taxon>
        <taxon>Agaricales</taxon>
        <taxon>Marasmiineae</taxon>
        <taxon>Mycenaceae</taxon>
        <taxon>Mycena</taxon>
    </lineage>
</organism>
<dbReference type="OrthoDB" id="3182677at2759"/>
<evidence type="ECO:0000313" key="4">
    <source>
        <dbReference type="Proteomes" id="UP000636479"/>
    </source>
</evidence>
<feature type="compositionally biased region" description="Polar residues" evidence="1">
    <location>
        <begin position="341"/>
        <end position="363"/>
    </location>
</feature>
<dbReference type="Pfam" id="PF17667">
    <property type="entry name" value="Pkinase_fungal"/>
    <property type="match status" value="1"/>
</dbReference>
<evidence type="ECO:0000259" key="2">
    <source>
        <dbReference type="Pfam" id="PF17667"/>
    </source>
</evidence>
<dbReference type="Proteomes" id="UP000636479">
    <property type="component" value="Unassembled WGS sequence"/>
</dbReference>
<sequence>MSGNFQIQQKRDHLKAGGALMTELDRMDFYDVECDSPNFASALTQAREKLRQEFEAIAATLSSVTGKPEGMVHYTPLAKFLNLCLTHGMNSLTKAKIISKSDSEFSYTNSKFLVYARPTADGVLKEAPLQPDIVLVPKNTGHDSAKIRVRDGIRLVWNRLDSKDIQIQIVVEVKNEWTELIRQAATYGRAAFSAFPLLTWVLAMGYNQATGKLRFLIFHRGGLTCSPPLNIFDDAGRDDCLKIIMAVLTCNTPSAHGYVEWCDGPRVRLPVSINNARQVSEYVDASIKDVLHSDTCCRGRATQVYSLTYSWPPANLTSESSPTTGTAQHWLHTAPERTPREAQTATQNPQQSGLAHSPTSNAMASDKGHGDSGSSSSAGGNQADSPEAKPSKSVFRPGLPRYPLKNLNVHSHTFTKGLDNQVKDKCVVLKATWAKDHPDWKSIEMELMNVCGNLFGCSRHHYSILPADETGAPSTNHLFLPTPEQNWDDFHWDVFHLSTPTASKTKNQKSKKIAPMPEYCSLSLHLSDLKGRSLVLCESPSSLFTSVLHVMLGWLSMFQNGFLHRDPSIGNLLALEAAEEMPPFEIDDALLKGNKSLEEIETSLTQLEPKDHDHKPQAERIRKFMQVLAVGTKSSAVAIDGDNAVKWHEFNAARNVSRSGTIEFMSPELVTVFASKKPYLHSPVDDLYAHFYVTQWAAVFHPTPKGERLEVLRNQLSTNNSKDGVKATVMTLRPAPADIRNYGGFLCKCASLFDLWDAKLRKLWPDYRAAFEEVNQIENNEELLRSLFMTYAYRGVADYMEVLAEWREANPSEV</sequence>
<dbReference type="GeneID" id="59340813"/>